<organism evidence="3 4">
    <name type="scientific">Actinomadura litoris</name>
    <dbReference type="NCBI Taxonomy" id="2678616"/>
    <lineage>
        <taxon>Bacteria</taxon>
        <taxon>Bacillati</taxon>
        <taxon>Actinomycetota</taxon>
        <taxon>Actinomycetes</taxon>
        <taxon>Streptosporangiales</taxon>
        <taxon>Thermomonosporaceae</taxon>
        <taxon>Actinomadura</taxon>
    </lineage>
</organism>
<dbReference type="NCBIfam" id="NF038083">
    <property type="entry name" value="CU044_5270_fam"/>
    <property type="match status" value="1"/>
</dbReference>
<feature type="region of interest" description="Disordered" evidence="1">
    <location>
        <begin position="161"/>
        <end position="196"/>
    </location>
</feature>
<dbReference type="Proteomes" id="UP000432015">
    <property type="component" value="Unassembled WGS sequence"/>
</dbReference>
<evidence type="ECO:0008006" key="5">
    <source>
        <dbReference type="Google" id="ProtNLM"/>
    </source>
</evidence>
<sequence>MDGDMDGDMDGLDEFQMIATMLDEPPEPGAAAAGRRRLTEGIRGPRRRPLRSRWPVLGLAGVAAAAVVGAVLVSSGTSPRAPDPVDARPVSAREVLLSAAERAESSPDIGRYWHRRTLATTSVEVGPEGGRYQVEQRRVSETWARPDGQVWIADRDAGARPRTAADQAAWERDGRPTGWKGRSRLGGGRLTLAPGPGTVIKARGPRSFTVCDKEMSFTQVRALPTDPAGLRDAIRNAMLHNDDGPVPADAQTGFVRECLTGLLSDVPAPPKVRAAAYRALAGMPGVKATGAADDGTGRAGVGILIQDRGGAGTRLTIDPKTSFVLAETREPGGAPLPVKGHTLIHLQVGWTDEGPRIPALP</sequence>
<dbReference type="InterPro" id="IPR047789">
    <property type="entry name" value="CU044_5270-like"/>
</dbReference>
<proteinExistence type="predicted"/>
<reference evidence="3 4" key="1">
    <citation type="submission" date="2019-11" db="EMBL/GenBank/DDBJ databases">
        <authorList>
            <person name="Cao P."/>
        </authorList>
    </citation>
    <scope>NUCLEOTIDE SEQUENCE [LARGE SCALE GENOMIC DNA]</scope>
    <source>
        <strain evidence="3 4">NEAU-AAG5</strain>
    </source>
</reference>
<name>A0A7K1L1A8_9ACTN</name>
<evidence type="ECO:0000313" key="3">
    <source>
        <dbReference type="EMBL" id="MUN38172.1"/>
    </source>
</evidence>
<keyword evidence="4" id="KW-1185">Reference proteome</keyword>
<dbReference type="AlphaFoldDB" id="A0A7K1L1A8"/>
<evidence type="ECO:0000256" key="1">
    <source>
        <dbReference type="SAM" id="MobiDB-lite"/>
    </source>
</evidence>
<dbReference type="EMBL" id="WOFH01000005">
    <property type="protein sequence ID" value="MUN38172.1"/>
    <property type="molecule type" value="Genomic_DNA"/>
</dbReference>
<gene>
    <name evidence="3" type="ORF">GNZ18_16375</name>
</gene>
<dbReference type="RefSeq" id="WP_156217316.1">
    <property type="nucleotide sequence ID" value="NZ_WOFH01000005.1"/>
</dbReference>
<accession>A0A7K1L1A8</accession>
<keyword evidence="2" id="KW-0472">Membrane</keyword>
<comment type="caution">
    <text evidence="3">The sequence shown here is derived from an EMBL/GenBank/DDBJ whole genome shotgun (WGS) entry which is preliminary data.</text>
</comment>
<evidence type="ECO:0000313" key="4">
    <source>
        <dbReference type="Proteomes" id="UP000432015"/>
    </source>
</evidence>
<keyword evidence="2" id="KW-0812">Transmembrane</keyword>
<keyword evidence="2" id="KW-1133">Transmembrane helix</keyword>
<evidence type="ECO:0000256" key="2">
    <source>
        <dbReference type="SAM" id="Phobius"/>
    </source>
</evidence>
<feature type="region of interest" description="Disordered" evidence="1">
    <location>
        <begin position="24"/>
        <end position="47"/>
    </location>
</feature>
<protein>
    <recommendedName>
        <fullName evidence="5">CU044_5270 family protein</fullName>
    </recommendedName>
</protein>
<feature type="transmembrane region" description="Helical" evidence="2">
    <location>
        <begin position="54"/>
        <end position="73"/>
    </location>
</feature>